<feature type="signal peptide" evidence="14">
    <location>
        <begin position="1"/>
        <end position="27"/>
    </location>
</feature>
<keyword evidence="5 11" id="KW-0812">Transmembrane</keyword>
<dbReference type="InterPro" id="IPR036942">
    <property type="entry name" value="Beta-barrel_TonB_sf"/>
</dbReference>
<dbReference type="InterPro" id="IPR000531">
    <property type="entry name" value="Beta-barrel_TonB"/>
</dbReference>
<comment type="subcellular location">
    <subcellularLocation>
        <location evidence="1 11">Cell outer membrane</location>
        <topology evidence="1 11">Multi-pass membrane protein</topology>
    </subcellularLocation>
</comment>
<keyword evidence="2 11" id="KW-0813">Transport</keyword>
<evidence type="ECO:0000313" key="18">
    <source>
        <dbReference type="Proteomes" id="UP000254101"/>
    </source>
</evidence>
<dbReference type="CDD" id="cd01347">
    <property type="entry name" value="ligand_gated_channel"/>
    <property type="match status" value="1"/>
</dbReference>
<feature type="domain" description="TonB-dependent receptor-like beta-barrel" evidence="15">
    <location>
        <begin position="292"/>
        <end position="745"/>
    </location>
</feature>
<evidence type="ECO:0000256" key="5">
    <source>
        <dbReference type="ARBA" id="ARBA00022692"/>
    </source>
</evidence>
<evidence type="ECO:0000256" key="14">
    <source>
        <dbReference type="SAM" id="SignalP"/>
    </source>
</evidence>
<sequence length="780" mass="84476">MRGSLLASASAVAFGLLPAAVSAQATAQPQDEVESETETTEEISPTAQRAAPAEGNEIIVTATRREARLQDVPVSVTAFSQEELTEKGIVGYERLARETPGVVLNRPTQNFNNFTARGISTNGYSAGLQAPVAIYIDELPISANGNSTILDPNLYDVERVEFLRGPQGTLFGSGSLAGAMRIITKAPNPSEFEASALVDLGYTEEGGLRQRYNAMVNVPIAQDKVAFRAVGYYRNEDGWVDNIGTGIDDANSIEAYGIRASLLIEPSSRFSVRLSVNKEISNPADSSLTNPDLGTYVRRTAQPDLFQSDLLAINATINADFGFAELVSSTTYSDLSGLFYVDLAGTYDQLVPFSLDALGYDDIIVQEVRLASSHEGPFEWIVGGFFFDKRRNVDFDYRTTPEFLAQTNTTGLPSIYYQSFKNYTDIGEKAVFGELTYRFSDSLWVTGGLRYGEVDVQTTTRGGGYTSNFLTRGFCTVFRAQCGFFVPPLTVTDTVPSEGVLAKDDKLSWKGSISFKPSRNLTTYATVSTGFRPPVVNARAGLVPPAAFPNDIVIPEGASSDKLTNYEVGLKGSFFDNRFTANLAAFYIDWNNIQVQANRVSDAVQFATNIGGAVSKGIEFELVARPVDGLRLAASGAYIDARIDDLSPVEAAISGAEDGIRLATPEFQGSATATYSFPVGDTETAFVTGNVAYVGSFPGLFPNVPGQPGVQSPQYDFTEEYVYANAYAGVNLSPDLSITAYVENVFNNDAINYVHPEAFLDGRYGRLRPRTFGVRTNITF</sequence>
<dbReference type="PANTHER" id="PTHR32552:SF81">
    <property type="entry name" value="TONB-DEPENDENT OUTER MEMBRANE RECEPTOR"/>
    <property type="match status" value="1"/>
</dbReference>
<evidence type="ECO:0000256" key="6">
    <source>
        <dbReference type="ARBA" id="ARBA00023004"/>
    </source>
</evidence>
<dbReference type="InterPro" id="IPR012910">
    <property type="entry name" value="Plug_dom"/>
</dbReference>
<evidence type="ECO:0000256" key="13">
    <source>
        <dbReference type="SAM" id="MobiDB-lite"/>
    </source>
</evidence>
<reference evidence="17 18" key="1">
    <citation type="submission" date="2018-07" db="EMBL/GenBank/DDBJ databases">
        <title>Erythrobacter nanhaiensis sp. nov., a novel member of the genus Erythrobacter isolated from the South China Sea.</title>
        <authorList>
            <person name="Chen X."/>
            <person name="Liu J."/>
        </authorList>
    </citation>
    <scope>NUCLEOTIDE SEQUENCE [LARGE SCALE GENOMIC DNA]</scope>
    <source>
        <strain evidence="17 18">S-5</strain>
    </source>
</reference>
<evidence type="ECO:0000256" key="12">
    <source>
        <dbReference type="RuleBase" id="RU003357"/>
    </source>
</evidence>
<dbReference type="OrthoDB" id="9760333at2"/>
<comment type="caution">
    <text evidence="17">The sequence shown here is derived from an EMBL/GenBank/DDBJ whole genome shotgun (WGS) entry which is preliminary data.</text>
</comment>
<dbReference type="Gene3D" id="2.40.170.20">
    <property type="entry name" value="TonB-dependent receptor, beta-barrel domain"/>
    <property type="match status" value="1"/>
</dbReference>
<keyword evidence="3 11" id="KW-1134">Transmembrane beta strand</keyword>
<keyword evidence="9 11" id="KW-0472">Membrane</keyword>
<keyword evidence="17" id="KW-0675">Receptor</keyword>
<keyword evidence="14" id="KW-0732">Signal</keyword>
<keyword evidence="10 11" id="KW-0998">Cell outer membrane</keyword>
<evidence type="ECO:0000256" key="4">
    <source>
        <dbReference type="ARBA" id="ARBA00022496"/>
    </source>
</evidence>
<dbReference type="GO" id="GO:0009279">
    <property type="term" value="C:cell outer membrane"/>
    <property type="evidence" value="ECO:0007669"/>
    <property type="project" value="UniProtKB-SubCell"/>
</dbReference>
<evidence type="ECO:0000256" key="3">
    <source>
        <dbReference type="ARBA" id="ARBA00022452"/>
    </source>
</evidence>
<dbReference type="InterPro" id="IPR039426">
    <property type="entry name" value="TonB-dep_rcpt-like"/>
</dbReference>
<keyword evidence="6" id="KW-0408">Iron</keyword>
<dbReference type="PANTHER" id="PTHR32552">
    <property type="entry name" value="FERRICHROME IRON RECEPTOR-RELATED"/>
    <property type="match status" value="1"/>
</dbReference>
<proteinExistence type="inferred from homology"/>
<dbReference type="SUPFAM" id="SSF56935">
    <property type="entry name" value="Porins"/>
    <property type="match status" value="1"/>
</dbReference>
<evidence type="ECO:0000256" key="7">
    <source>
        <dbReference type="ARBA" id="ARBA00023065"/>
    </source>
</evidence>
<keyword evidence="7" id="KW-0406">Ion transport</keyword>
<evidence type="ECO:0000259" key="15">
    <source>
        <dbReference type="Pfam" id="PF00593"/>
    </source>
</evidence>
<evidence type="ECO:0000256" key="11">
    <source>
        <dbReference type="PROSITE-ProRule" id="PRU01360"/>
    </source>
</evidence>
<name>A0A395LVA1_9SPHN</name>
<feature type="domain" description="TonB-dependent receptor plug" evidence="16">
    <location>
        <begin position="69"/>
        <end position="179"/>
    </location>
</feature>
<evidence type="ECO:0000256" key="10">
    <source>
        <dbReference type="ARBA" id="ARBA00023237"/>
    </source>
</evidence>
<dbReference type="Proteomes" id="UP000254101">
    <property type="component" value="Unassembled WGS sequence"/>
</dbReference>
<organism evidence="17 18">
    <name type="scientific">Alteriqipengyuania lutimaris</name>
    <dbReference type="NCBI Taxonomy" id="1538146"/>
    <lineage>
        <taxon>Bacteria</taxon>
        <taxon>Pseudomonadati</taxon>
        <taxon>Pseudomonadota</taxon>
        <taxon>Alphaproteobacteria</taxon>
        <taxon>Sphingomonadales</taxon>
        <taxon>Erythrobacteraceae</taxon>
        <taxon>Alteriqipengyuania</taxon>
    </lineage>
</organism>
<keyword evidence="4" id="KW-0410">Iron transport</keyword>
<evidence type="ECO:0000256" key="9">
    <source>
        <dbReference type="ARBA" id="ARBA00023136"/>
    </source>
</evidence>
<gene>
    <name evidence="17" type="ORF">DL238_12560</name>
</gene>
<dbReference type="Pfam" id="PF07715">
    <property type="entry name" value="Plug"/>
    <property type="match status" value="1"/>
</dbReference>
<evidence type="ECO:0000256" key="8">
    <source>
        <dbReference type="ARBA" id="ARBA00023077"/>
    </source>
</evidence>
<dbReference type="Pfam" id="PF00593">
    <property type="entry name" value="TonB_dep_Rec_b-barrel"/>
    <property type="match status" value="1"/>
</dbReference>
<feature type="compositionally biased region" description="Acidic residues" evidence="13">
    <location>
        <begin position="31"/>
        <end position="41"/>
    </location>
</feature>
<comment type="similarity">
    <text evidence="11 12">Belongs to the TonB-dependent receptor family.</text>
</comment>
<keyword evidence="18" id="KW-1185">Reference proteome</keyword>
<dbReference type="EMBL" id="QRBB01000001">
    <property type="protein sequence ID" value="RDS78350.1"/>
    <property type="molecule type" value="Genomic_DNA"/>
</dbReference>
<accession>A0A395LVA1</accession>
<evidence type="ECO:0000256" key="2">
    <source>
        <dbReference type="ARBA" id="ARBA00022448"/>
    </source>
</evidence>
<dbReference type="RefSeq" id="WP_115492573.1">
    <property type="nucleotide sequence ID" value="NZ_JACHWW010000001.1"/>
</dbReference>
<keyword evidence="8 12" id="KW-0798">TonB box</keyword>
<evidence type="ECO:0000313" key="17">
    <source>
        <dbReference type="EMBL" id="RDS78350.1"/>
    </source>
</evidence>
<dbReference type="AlphaFoldDB" id="A0A395LVA1"/>
<dbReference type="PROSITE" id="PS52016">
    <property type="entry name" value="TONB_DEPENDENT_REC_3"/>
    <property type="match status" value="1"/>
</dbReference>
<feature type="chain" id="PRO_5017402562" evidence="14">
    <location>
        <begin position="28"/>
        <end position="780"/>
    </location>
</feature>
<protein>
    <submittedName>
        <fullName evidence="17">TonB-dependent receptor</fullName>
    </submittedName>
</protein>
<dbReference type="GO" id="GO:0006826">
    <property type="term" value="P:iron ion transport"/>
    <property type="evidence" value="ECO:0007669"/>
    <property type="project" value="UniProtKB-KW"/>
</dbReference>
<evidence type="ECO:0000256" key="1">
    <source>
        <dbReference type="ARBA" id="ARBA00004571"/>
    </source>
</evidence>
<evidence type="ECO:0000259" key="16">
    <source>
        <dbReference type="Pfam" id="PF07715"/>
    </source>
</evidence>
<feature type="region of interest" description="Disordered" evidence="13">
    <location>
        <begin position="25"/>
        <end position="56"/>
    </location>
</feature>